<dbReference type="Gene3D" id="1.20.1530.20">
    <property type="match status" value="1"/>
</dbReference>
<feature type="transmembrane region" description="Helical" evidence="8">
    <location>
        <begin position="106"/>
        <end position="123"/>
    </location>
</feature>
<evidence type="ECO:0008006" key="11">
    <source>
        <dbReference type="Google" id="ProtNLM"/>
    </source>
</evidence>
<keyword evidence="10" id="KW-1185">Reference proteome</keyword>
<evidence type="ECO:0000256" key="2">
    <source>
        <dbReference type="ARBA" id="ARBA00010145"/>
    </source>
</evidence>
<evidence type="ECO:0000256" key="1">
    <source>
        <dbReference type="ARBA" id="ARBA00004651"/>
    </source>
</evidence>
<accession>A0A6S7F4Q2</accession>
<evidence type="ECO:0000256" key="3">
    <source>
        <dbReference type="ARBA" id="ARBA00022448"/>
    </source>
</evidence>
<evidence type="ECO:0000256" key="6">
    <source>
        <dbReference type="ARBA" id="ARBA00022989"/>
    </source>
</evidence>
<dbReference type="PANTHER" id="PTHR36838">
    <property type="entry name" value="AUXIN EFFLUX CARRIER FAMILY PROTEIN"/>
    <property type="match status" value="1"/>
</dbReference>
<keyword evidence="3" id="KW-0813">Transport</keyword>
<comment type="similarity">
    <text evidence="2">Belongs to the auxin efflux carrier (TC 2.A.69) family.</text>
</comment>
<comment type="subcellular location">
    <subcellularLocation>
        <location evidence="1">Cell membrane</location>
        <topology evidence="1">Multi-pass membrane protein</topology>
    </subcellularLocation>
</comment>
<feature type="transmembrane region" description="Helical" evidence="8">
    <location>
        <begin position="65"/>
        <end position="85"/>
    </location>
</feature>
<feature type="transmembrane region" description="Helical" evidence="8">
    <location>
        <begin position="194"/>
        <end position="215"/>
    </location>
</feature>
<keyword evidence="5 8" id="KW-0812">Transmembrane</keyword>
<dbReference type="InterPro" id="IPR038770">
    <property type="entry name" value="Na+/solute_symporter_sf"/>
</dbReference>
<dbReference type="PANTHER" id="PTHR36838:SF3">
    <property type="entry name" value="TRANSPORTER AUXIN EFFLUX CARRIER EC FAMILY"/>
    <property type="match status" value="1"/>
</dbReference>
<feature type="transmembrane region" description="Helical" evidence="8">
    <location>
        <begin position="262"/>
        <end position="282"/>
    </location>
</feature>
<evidence type="ECO:0000256" key="8">
    <source>
        <dbReference type="SAM" id="Phobius"/>
    </source>
</evidence>
<dbReference type="GO" id="GO:0055085">
    <property type="term" value="P:transmembrane transport"/>
    <property type="evidence" value="ECO:0007669"/>
    <property type="project" value="InterPro"/>
</dbReference>
<feature type="transmembrane region" description="Helical" evidence="8">
    <location>
        <begin position="38"/>
        <end position="59"/>
    </location>
</feature>
<name>A0A6S7F4Q2_9BURK</name>
<feature type="transmembrane region" description="Helical" evidence="8">
    <location>
        <begin position="6"/>
        <end position="26"/>
    </location>
</feature>
<evidence type="ECO:0000256" key="5">
    <source>
        <dbReference type="ARBA" id="ARBA00022692"/>
    </source>
</evidence>
<organism evidence="9 10">
    <name type="scientific">Achromobacter insolitus</name>
    <dbReference type="NCBI Taxonomy" id="217204"/>
    <lineage>
        <taxon>Bacteria</taxon>
        <taxon>Pseudomonadati</taxon>
        <taxon>Pseudomonadota</taxon>
        <taxon>Betaproteobacteria</taxon>
        <taxon>Burkholderiales</taxon>
        <taxon>Alcaligenaceae</taxon>
        <taxon>Achromobacter</taxon>
    </lineage>
</organism>
<dbReference type="InterPro" id="IPR004776">
    <property type="entry name" value="Mem_transp_PIN-like"/>
</dbReference>
<feature type="transmembrane region" description="Helical" evidence="8">
    <location>
        <begin position="170"/>
        <end position="188"/>
    </location>
</feature>
<evidence type="ECO:0000313" key="10">
    <source>
        <dbReference type="Proteomes" id="UP000494183"/>
    </source>
</evidence>
<keyword evidence="4" id="KW-1003">Cell membrane</keyword>
<dbReference type="Pfam" id="PF03547">
    <property type="entry name" value="Mem_trans"/>
    <property type="match status" value="1"/>
</dbReference>
<evidence type="ECO:0000313" key="9">
    <source>
        <dbReference type="EMBL" id="CAB3929411.1"/>
    </source>
</evidence>
<feature type="transmembrane region" description="Helical" evidence="8">
    <location>
        <begin position="235"/>
        <end position="256"/>
    </location>
</feature>
<dbReference type="Proteomes" id="UP000494183">
    <property type="component" value="Unassembled WGS sequence"/>
</dbReference>
<dbReference type="GO" id="GO:0005886">
    <property type="term" value="C:plasma membrane"/>
    <property type="evidence" value="ECO:0007669"/>
    <property type="project" value="UniProtKB-SubCell"/>
</dbReference>
<dbReference type="AlphaFoldDB" id="A0A6S7F4Q2"/>
<reference evidence="9 10" key="1">
    <citation type="submission" date="2020-04" db="EMBL/GenBank/DDBJ databases">
        <authorList>
            <person name="De Canck E."/>
        </authorList>
    </citation>
    <scope>NUCLEOTIDE SEQUENCE [LARGE SCALE GENOMIC DNA]</scope>
    <source>
        <strain evidence="9 10">LMG 6000</strain>
    </source>
</reference>
<sequence length="315" mass="33065">MIDALLIVAPIFALVIVGWLAGRLRLLGPHAASELNRFVVWLALPALMFNVIATADWQALWQPGFIATFGLSAGVSMAVALLVCWRRHGRLTDAAIDALNSAYSNVGFVGFPIALLALGQAALVPATIAAIITMCVVFAATIVLIEAGLRNEPHWLKLGLKVSGTLARNPILSASAAGAIWMSLDIALPASAHTFFELLGGAASPCALVALGLFLSSRRAAEPASTTRHHGITAILVGCKLVLHPFLAWLLARFVFDLSTFMTQAVVLMAALPAGTGGFMLADYYRRDAKASSQAILASTVLSVATIAMVLSVLA</sequence>
<evidence type="ECO:0000256" key="7">
    <source>
        <dbReference type="ARBA" id="ARBA00023136"/>
    </source>
</evidence>
<keyword evidence="7 8" id="KW-0472">Membrane</keyword>
<feature type="transmembrane region" description="Helical" evidence="8">
    <location>
        <begin position="129"/>
        <end position="149"/>
    </location>
</feature>
<dbReference type="RefSeq" id="WP_175202109.1">
    <property type="nucleotide sequence ID" value="NZ_CADILH010000001.1"/>
</dbReference>
<dbReference type="EMBL" id="CADILH010000001">
    <property type="protein sequence ID" value="CAB3929411.1"/>
    <property type="molecule type" value="Genomic_DNA"/>
</dbReference>
<proteinExistence type="inferred from homology"/>
<feature type="transmembrane region" description="Helical" evidence="8">
    <location>
        <begin position="294"/>
        <end position="314"/>
    </location>
</feature>
<protein>
    <recommendedName>
        <fullName evidence="11">Transporter YfdV</fullName>
    </recommendedName>
</protein>
<gene>
    <name evidence="9" type="ORF">LMG6000_00463</name>
</gene>
<keyword evidence="6 8" id="KW-1133">Transmembrane helix</keyword>
<evidence type="ECO:0000256" key="4">
    <source>
        <dbReference type="ARBA" id="ARBA00022475"/>
    </source>
</evidence>